<dbReference type="GO" id="GO:0004314">
    <property type="term" value="F:[acyl-carrier-protein] S-malonyltransferase activity"/>
    <property type="evidence" value="ECO:0007669"/>
    <property type="project" value="UniProtKB-EC"/>
</dbReference>
<dbReference type="GO" id="GO:0005829">
    <property type="term" value="C:cytosol"/>
    <property type="evidence" value="ECO:0007669"/>
    <property type="project" value="TreeGrafter"/>
</dbReference>
<dbReference type="EMBL" id="CYGX02000041">
    <property type="protein sequence ID" value="SIT43199.1"/>
    <property type="molecule type" value="Genomic_DNA"/>
</dbReference>
<dbReference type="InterPro" id="IPR014043">
    <property type="entry name" value="Acyl_transferase_dom"/>
</dbReference>
<proteinExistence type="predicted"/>
<comment type="catalytic activity">
    <reaction evidence="4">
        <text>holo-[ACP] + malonyl-CoA = malonyl-[ACP] + CoA</text>
        <dbReference type="Rhea" id="RHEA:41792"/>
        <dbReference type="Rhea" id="RHEA-COMP:9623"/>
        <dbReference type="Rhea" id="RHEA-COMP:9685"/>
        <dbReference type="ChEBI" id="CHEBI:57287"/>
        <dbReference type="ChEBI" id="CHEBI:57384"/>
        <dbReference type="ChEBI" id="CHEBI:64479"/>
        <dbReference type="ChEBI" id="CHEBI:78449"/>
        <dbReference type="EC" id="2.3.1.39"/>
    </reaction>
</comment>
<dbReference type="InterPro" id="IPR016035">
    <property type="entry name" value="Acyl_Trfase/lysoPLipase"/>
</dbReference>
<dbReference type="SUPFAM" id="SSF55048">
    <property type="entry name" value="Probable ACP-binding domain of malonyl-CoA ACP transacylase"/>
    <property type="match status" value="1"/>
</dbReference>
<dbReference type="Pfam" id="PF00698">
    <property type="entry name" value="Acyl_transf_1"/>
    <property type="match status" value="1"/>
</dbReference>
<keyword evidence="7" id="KW-1185">Reference proteome</keyword>
<evidence type="ECO:0000313" key="7">
    <source>
        <dbReference type="Proteomes" id="UP000187012"/>
    </source>
</evidence>
<evidence type="ECO:0000256" key="4">
    <source>
        <dbReference type="ARBA" id="ARBA00048462"/>
    </source>
</evidence>
<dbReference type="Proteomes" id="UP000187012">
    <property type="component" value="Unassembled WGS sequence"/>
</dbReference>
<keyword evidence="2" id="KW-0808">Transferase</keyword>
<reference evidence="6 7" key="1">
    <citation type="submission" date="2016-12" db="EMBL/GenBank/DDBJ databases">
        <authorList>
            <person name="Song W.-J."/>
            <person name="Kurnit D.M."/>
        </authorList>
    </citation>
    <scope>NUCLEOTIDE SEQUENCE [LARGE SCALE GENOMIC DNA]</scope>
    <source>
        <strain evidence="6 7">STM7296</strain>
    </source>
</reference>
<dbReference type="PANTHER" id="PTHR42681">
    <property type="entry name" value="MALONYL-COA-ACYL CARRIER PROTEIN TRANSACYLASE, MITOCHONDRIAL"/>
    <property type="match status" value="1"/>
</dbReference>
<dbReference type="AlphaFoldDB" id="A0A1N7S792"/>
<sequence length="312" mass="33164">MRTAWVFPGHGSQYIGMGRKLVEETAAGRRWIELAENVSGLPLGKLIEKGPASEISRPEVVEPLLAAVSCAYVDWLVASSRTPAAVAGYSAGEVAAMYAASVFDAEVCMHIACLRGEALKHAAAQQQGSMMSLYGSPVAELTESLEHAESHETARIAAFNGPRHLTISGTLDGLKTVALRGLASGAQVGLIDVAGPWHTPLVESAQRRLRVELAALPFAPPRVPIWLGSEGAVCSDTARLRRSLADSVVLPVRWQAVVEGLIFAGIDAFLEVGPGHVLCGMLGQMSLPPNVKHAFLERSGSGRLRIPTHIHH</sequence>
<evidence type="ECO:0000256" key="3">
    <source>
        <dbReference type="ARBA" id="ARBA00023315"/>
    </source>
</evidence>
<dbReference type="InterPro" id="IPR016036">
    <property type="entry name" value="Malonyl_transacylase_ACP-bd"/>
</dbReference>
<evidence type="ECO:0000256" key="2">
    <source>
        <dbReference type="ARBA" id="ARBA00022679"/>
    </source>
</evidence>
<protein>
    <recommendedName>
        <fullName evidence="1">[acyl-carrier-protein] S-malonyltransferase</fullName>
        <ecNumber evidence="1">2.3.1.39</ecNumber>
    </recommendedName>
</protein>
<organism evidence="6 7">
    <name type="scientific">Paraburkholderia ribeironis</name>
    <dbReference type="NCBI Taxonomy" id="1247936"/>
    <lineage>
        <taxon>Bacteria</taxon>
        <taxon>Pseudomonadati</taxon>
        <taxon>Pseudomonadota</taxon>
        <taxon>Betaproteobacteria</taxon>
        <taxon>Burkholderiales</taxon>
        <taxon>Burkholderiaceae</taxon>
        <taxon>Paraburkholderia</taxon>
    </lineage>
</organism>
<evidence type="ECO:0000259" key="5">
    <source>
        <dbReference type="SMART" id="SM00827"/>
    </source>
</evidence>
<dbReference type="Gene3D" id="3.40.366.10">
    <property type="entry name" value="Malonyl-Coenzyme A Acyl Carrier Protein, domain 2"/>
    <property type="match status" value="1"/>
</dbReference>
<evidence type="ECO:0000313" key="6">
    <source>
        <dbReference type="EMBL" id="SIT43199.1"/>
    </source>
</evidence>
<dbReference type="Gene3D" id="3.30.70.250">
    <property type="entry name" value="Malonyl-CoA ACP transacylase, ACP-binding"/>
    <property type="match status" value="1"/>
</dbReference>
<dbReference type="GO" id="GO:0006633">
    <property type="term" value="P:fatty acid biosynthetic process"/>
    <property type="evidence" value="ECO:0007669"/>
    <property type="project" value="TreeGrafter"/>
</dbReference>
<name>A0A1N7S792_9BURK</name>
<dbReference type="PANTHER" id="PTHR42681:SF1">
    <property type="entry name" value="MALONYL-COA-ACYL CARRIER PROTEIN TRANSACYLASE, MITOCHONDRIAL"/>
    <property type="match status" value="1"/>
</dbReference>
<gene>
    <name evidence="6" type="ORF">BN2475_410024</name>
</gene>
<evidence type="ECO:0000256" key="1">
    <source>
        <dbReference type="ARBA" id="ARBA00013258"/>
    </source>
</evidence>
<dbReference type="InterPro" id="IPR050858">
    <property type="entry name" value="Mal-CoA-ACP_Trans/PKS_FabD"/>
</dbReference>
<dbReference type="RefSeq" id="WP_094781018.1">
    <property type="nucleotide sequence ID" value="NZ_CYGX02000041.1"/>
</dbReference>
<dbReference type="SMART" id="SM00827">
    <property type="entry name" value="PKS_AT"/>
    <property type="match status" value="1"/>
</dbReference>
<accession>A0A1N7S792</accession>
<keyword evidence="3" id="KW-0012">Acyltransferase</keyword>
<dbReference type="EC" id="2.3.1.39" evidence="1"/>
<feature type="domain" description="Malonyl-CoA:ACP transacylase (MAT)" evidence="5">
    <location>
        <begin position="6"/>
        <end position="300"/>
    </location>
</feature>
<dbReference type="STRING" id="1247936.BN2475_410024"/>
<dbReference type="InterPro" id="IPR001227">
    <property type="entry name" value="Ac_transferase_dom_sf"/>
</dbReference>
<dbReference type="SUPFAM" id="SSF52151">
    <property type="entry name" value="FabD/lysophospholipase-like"/>
    <property type="match status" value="1"/>
</dbReference>